<keyword evidence="3" id="KW-1185">Reference proteome</keyword>
<feature type="transmembrane region" description="Helical" evidence="1">
    <location>
        <begin position="166"/>
        <end position="186"/>
    </location>
</feature>
<accession>A0ABR9AJ88</accession>
<evidence type="ECO:0008006" key="4">
    <source>
        <dbReference type="Google" id="ProtNLM"/>
    </source>
</evidence>
<evidence type="ECO:0000313" key="3">
    <source>
        <dbReference type="Proteomes" id="UP000647133"/>
    </source>
</evidence>
<proteinExistence type="predicted"/>
<gene>
    <name evidence="2" type="ORF">IFO69_08735</name>
</gene>
<dbReference type="EMBL" id="JACYTQ010000002">
    <property type="protein sequence ID" value="MBD8488827.1"/>
    <property type="molecule type" value="Genomic_DNA"/>
</dbReference>
<dbReference type="InterPro" id="IPR029063">
    <property type="entry name" value="SAM-dependent_MTases_sf"/>
</dbReference>
<feature type="transmembrane region" description="Helical" evidence="1">
    <location>
        <begin position="192"/>
        <end position="213"/>
    </location>
</feature>
<evidence type="ECO:0000256" key="1">
    <source>
        <dbReference type="SAM" id="Phobius"/>
    </source>
</evidence>
<organism evidence="2 3">
    <name type="scientific">Echinicola arenosa</name>
    <dbReference type="NCBI Taxonomy" id="2774144"/>
    <lineage>
        <taxon>Bacteria</taxon>
        <taxon>Pseudomonadati</taxon>
        <taxon>Bacteroidota</taxon>
        <taxon>Cytophagia</taxon>
        <taxon>Cytophagales</taxon>
        <taxon>Cyclobacteriaceae</taxon>
        <taxon>Echinicola</taxon>
    </lineage>
</organism>
<keyword evidence="1" id="KW-1133">Transmembrane helix</keyword>
<sequence length="256" mass="28946">MKRIHLFEFEDLPWFPVFLRNYVTDFLRFLANATKMFLPILPVLVKGIHAGKTGHFIDLGSGSGGGILSLNEALLKKIPHLKIWLTDYYPNIEAFEYTQAKADNIEYVDKPVDARNVPEELNGLRTMFLSFHHFKHEDAQLILQDAVDAAHPIAIFEAQDRSLPSLLAMLFSPITVLLTTPFIAPLSLGRLFFTYIVPVVPLVALWDGLVSSLRTYSLEEMQELIDDLKGGDRMNWEMAKIKSGPGFVIYLLGTPK</sequence>
<comment type="caution">
    <text evidence="2">The sequence shown here is derived from an EMBL/GenBank/DDBJ whole genome shotgun (WGS) entry which is preliminary data.</text>
</comment>
<dbReference type="Proteomes" id="UP000647133">
    <property type="component" value="Unassembled WGS sequence"/>
</dbReference>
<name>A0ABR9AJ88_9BACT</name>
<dbReference type="Gene3D" id="3.40.50.150">
    <property type="entry name" value="Vaccinia Virus protein VP39"/>
    <property type="match status" value="1"/>
</dbReference>
<dbReference type="RefSeq" id="WP_192009676.1">
    <property type="nucleotide sequence ID" value="NZ_JACYTQ010000002.1"/>
</dbReference>
<keyword evidence="1" id="KW-0472">Membrane</keyword>
<reference evidence="2 3" key="1">
    <citation type="submission" date="2020-09" db="EMBL/GenBank/DDBJ databases">
        <title>Echinicola sp. CAU 1574 isolated from sand of Sido Beach.</title>
        <authorList>
            <person name="Kim W."/>
        </authorList>
    </citation>
    <scope>NUCLEOTIDE SEQUENCE [LARGE SCALE GENOMIC DNA]</scope>
    <source>
        <strain evidence="2 3">CAU 1574</strain>
    </source>
</reference>
<keyword evidence="1" id="KW-0812">Transmembrane</keyword>
<dbReference type="SUPFAM" id="SSF53335">
    <property type="entry name" value="S-adenosyl-L-methionine-dependent methyltransferases"/>
    <property type="match status" value="1"/>
</dbReference>
<protein>
    <recommendedName>
        <fullName evidence="4">Class I SAM-dependent methyltransferase</fullName>
    </recommendedName>
</protein>
<evidence type="ECO:0000313" key="2">
    <source>
        <dbReference type="EMBL" id="MBD8488827.1"/>
    </source>
</evidence>